<proteinExistence type="predicted"/>
<keyword evidence="2" id="KW-1185">Reference proteome</keyword>
<sequence>MSTLNIWALDKDQSIKHLLLLLAEQLDRDALALDERIITDSRALYLCDTVDGELRAYLFTLAQRPGQYGVHLEYPESSEVNPVYDAFENLTLDALVDLLALHFDLREIRPLPILH</sequence>
<accession>A0A9X3EDG3</accession>
<dbReference type="AlphaFoldDB" id="A0A9X3EDG3"/>
<evidence type="ECO:0000313" key="2">
    <source>
        <dbReference type="Proteomes" id="UP001150830"/>
    </source>
</evidence>
<evidence type="ECO:0000313" key="1">
    <source>
        <dbReference type="EMBL" id="MCY0964789.1"/>
    </source>
</evidence>
<dbReference type="EMBL" id="JAPNOA010000019">
    <property type="protein sequence ID" value="MCY0964789.1"/>
    <property type="molecule type" value="Genomic_DNA"/>
</dbReference>
<reference evidence="1" key="1">
    <citation type="submission" date="2022-11" db="EMBL/GenBank/DDBJ databases">
        <title>Parathalassolutuus dongxingensis gen. nov., sp. nov., a novel member of family Oceanospirillaceae isolated from a coastal shrimp pond in Guangxi, China.</title>
        <authorList>
            <person name="Chen H."/>
        </authorList>
    </citation>
    <scope>NUCLEOTIDE SEQUENCE</scope>
    <source>
        <strain evidence="1">G-43</strain>
    </source>
</reference>
<dbReference type="Proteomes" id="UP001150830">
    <property type="component" value="Unassembled WGS sequence"/>
</dbReference>
<comment type="caution">
    <text evidence="1">The sequence shown here is derived from an EMBL/GenBank/DDBJ whole genome shotgun (WGS) entry which is preliminary data.</text>
</comment>
<protein>
    <submittedName>
        <fullName evidence="1">Uncharacterized protein</fullName>
    </submittedName>
</protein>
<dbReference type="RefSeq" id="WP_283173006.1">
    <property type="nucleotide sequence ID" value="NZ_JAPNOA010000019.1"/>
</dbReference>
<organism evidence="1 2">
    <name type="scientific">Parathalassolituus penaei</name>
    <dbReference type="NCBI Taxonomy" id="2997323"/>
    <lineage>
        <taxon>Bacteria</taxon>
        <taxon>Pseudomonadati</taxon>
        <taxon>Pseudomonadota</taxon>
        <taxon>Gammaproteobacteria</taxon>
        <taxon>Oceanospirillales</taxon>
        <taxon>Oceanospirillaceae</taxon>
        <taxon>Parathalassolituus</taxon>
    </lineage>
</organism>
<gene>
    <name evidence="1" type="ORF">OUO13_06290</name>
</gene>
<name>A0A9X3EDG3_9GAMM</name>